<organism evidence="1 2">
    <name type="scientific">Chlorella ohadii</name>
    <dbReference type="NCBI Taxonomy" id="2649997"/>
    <lineage>
        <taxon>Eukaryota</taxon>
        <taxon>Viridiplantae</taxon>
        <taxon>Chlorophyta</taxon>
        <taxon>core chlorophytes</taxon>
        <taxon>Trebouxiophyceae</taxon>
        <taxon>Chlorellales</taxon>
        <taxon>Chlorellaceae</taxon>
        <taxon>Chlorella clade</taxon>
        <taxon>Chlorella</taxon>
    </lineage>
</organism>
<dbReference type="Proteomes" id="UP001205105">
    <property type="component" value="Unassembled WGS sequence"/>
</dbReference>
<protein>
    <submittedName>
        <fullName evidence="1">Uncharacterized protein</fullName>
    </submittedName>
</protein>
<keyword evidence="2" id="KW-1185">Reference proteome</keyword>
<name>A0AAD5DQ18_9CHLO</name>
<feature type="non-terminal residue" evidence="1">
    <location>
        <position position="1"/>
    </location>
</feature>
<accession>A0AAD5DQ18</accession>
<dbReference type="EMBL" id="JADXDR010000080">
    <property type="protein sequence ID" value="KAI7840398.1"/>
    <property type="molecule type" value="Genomic_DNA"/>
</dbReference>
<evidence type="ECO:0000313" key="1">
    <source>
        <dbReference type="EMBL" id="KAI7840398.1"/>
    </source>
</evidence>
<comment type="caution">
    <text evidence="1">The sequence shown here is derived from an EMBL/GenBank/DDBJ whole genome shotgun (WGS) entry which is preliminary data.</text>
</comment>
<gene>
    <name evidence="1" type="ORF">COHA_005829</name>
</gene>
<evidence type="ECO:0000313" key="2">
    <source>
        <dbReference type="Proteomes" id="UP001205105"/>
    </source>
</evidence>
<dbReference type="AlphaFoldDB" id="A0AAD5DQ18"/>
<reference evidence="1" key="1">
    <citation type="submission" date="2020-11" db="EMBL/GenBank/DDBJ databases">
        <title>Chlorella ohadii genome sequencing and assembly.</title>
        <authorList>
            <person name="Murik O."/>
            <person name="Treves H."/>
            <person name="Kedem I."/>
            <person name="Shotland Y."/>
            <person name="Kaplan A."/>
        </authorList>
    </citation>
    <scope>NUCLEOTIDE SEQUENCE</scope>
    <source>
        <strain evidence="1">1</strain>
    </source>
</reference>
<proteinExistence type="predicted"/>
<sequence>LDVYVTMTNIPNALGGVLGATYPALLPASAAGSGGAVRAAFKGMA</sequence>